<protein>
    <recommendedName>
        <fullName evidence="4">DUF3995 domain-containing protein</fullName>
    </recommendedName>
</protein>
<comment type="caution">
    <text evidence="2">The sequence shown here is derived from an EMBL/GenBank/DDBJ whole genome shotgun (WGS) entry which is preliminary data.</text>
</comment>
<dbReference type="EMBL" id="BSRI01000002">
    <property type="protein sequence ID" value="GLV59765.1"/>
    <property type="molecule type" value="Genomic_DNA"/>
</dbReference>
<dbReference type="Proteomes" id="UP001344906">
    <property type="component" value="Unassembled WGS sequence"/>
</dbReference>
<organism evidence="2 3">
    <name type="scientific">Dictyobacter halimunensis</name>
    <dbReference type="NCBI Taxonomy" id="3026934"/>
    <lineage>
        <taxon>Bacteria</taxon>
        <taxon>Bacillati</taxon>
        <taxon>Chloroflexota</taxon>
        <taxon>Ktedonobacteria</taxon>
        <taxon>Ktedonobacterales</taxon>
        <taxon>Dictyobacteraceae</taxon>
        <taxon>Dictyobacter</taxon>
    </lineage>
</organism>
<feature type="transmembrane region" description="Helical" evidence="1">
    <location>
        <begin position="96"/>
        <end position="116"/>
    </location>
</feature>
<name>A0ABQ6FZR8_9CHLR</name>
<feature type="transmembrane region" description="Helical" evidence="1">
    <location>
        <begin position="60"/>
        <end position="84"/>
    </location>
</feature>
<sequence length="187" mass="20695">MVKTWSQPSDSEEQNRTVWAGYASLGWVIIFLGFHVYWAFGGRFGLGDAIAPLPAFPHSVGAWLFTIIVFAMFVLGIIVPLAIVQSWGPGLPRWMLLIACWIGSIVLIVRAVASMIDDFSRLTGILPNGLTGMTYAQITGDSQISAYTLWSGRGIDVYFLLGGILYGIAAWNYAQQKRRTKRFSLDL</sequence>
<evidence type="ECO:0000313" key="2">
    <source>
        <dbReference type="EMBL" id="GLV59765.1"/>
    </source>
</evidence>
<reference evidence="2 3" key="1">
    <citation type="submission" date="2023-02" db="EMBL/GenBank/DDBJ databases">
        <title>Dictyobacter halimunensis sp. nov., a new member of the class Ktedonobacteria from forest soil in a geothermal area.</title>
        <authorList>
            <person name="Rachmania M.K."/>
            <person name="Ningsih F."/>
            <person name="Sakai Y."/>
            <person name="Yabe S."/>
            <person name="Yokota A."/>
            <person name="Sjamsuridzal W."/>
        </authorList>
    </citation>
    <scope>NUCLEOTIDE SEQUENCE [LARGE SCALE GENOMIC DNA]</scope>
    <source>
        <strain evidence="2 3">S3.2.2.5</strain>
    </source>
</reference>
<evidence type="ECO:0000313" key="3">
    <source>
        <dbReference type="Proteomes" id="UP001344906"/>
    </source>
</evidence>
<dbReference type="RefSeq" id="WP_338256564.1">
    <property type="nucleotide sequence ID" value="NZ_BSRI01000002.1"/>
</dbReference>
<dbReference type="Pfam" id="PF13160">
    <property type="entry name" value="DUF3995"/>
    <property type="match status" value="1"/>
</dbReference>
<feature type="transmembrane region" description="Helical" evidence="1">
    <location>
        <begin position="157"/>
        <end position="174"/>
    </location>
</feature>
<proteinExistence type="predicted"/>
<gene>
    <name evidence="2" type="ORF">KDH_65900</name>
</gene>
<keyword evidence="3" id="KW-1185">Reference proteome</keyword>
<keyword evidence="1" id="KW-1133">Transmembrane helix</keyword>
<evidence type="ECO:0008006" key="4">
    <source>
        <dbReference type="Google" id="ProtNLM"/>
    </source>
</evidence>
<keyword evidence="1" id="KW-0472">Membrane</keyword>
<accession>A0ABQ6FZR8</accession>
<evidence type="ECO:0000256" key="1">
    <source>
        <dbReference type="SAM" id="Phobius"/>
    </source>
</evidence>
<feature type="transmembrane region" description="Helical" evidence="1">
    <location>
        <begin position="20"/>
        <end position="40"/>
    </location>
</feature>
<dbReference type="InterPro" id="IPR025058">
    <property type="entry name" value="DUF3995"/>
</dbReference>
<keyword evidence="1" id="KW-0812">Transmembrane</keyword>